<keyword evidence="5" id="KW-1185">Reference proteome</keyword>
<dbReference type="InterPro" id="IPR001920">
    <property type="entry name" value="Asp/Glu_race"/>
</dbReference>
<dbReference type="EMBL" id="CP072931">
    <property type="protein sequence ID" value="QTZ90251.1"/>
    <property type="molecule type" value="Genomic_DNA"/>
</dbReference>
<dbReference type="AlphaFoldDB" id="J1ZQQ0"/>
<evidence type="ECO:0000313" key="4">
    <source>
        <dbReference type="EMBL" id="QTZ90251.1"/>
    </source>
</evidence>
<protein>
    <submittedName>
        <fullName evidence="3">Aspartate racemase</fullName>
    </submittedName>
    <submittedName>
        <fullName evidence="4">Aspartate/glutamate racemase family protein</fullName>
    </submittedName>
</protein>
<dbReference type="PANTHER" id="PTHR21198">
    <property type="entry name" value="GLUTAMATE RACEMASE"/>
    <property type="match status" value="1"/>
</dbReference>
<dbReference type="InterPro" id="IPR004380">
    <property type="entry name" value="Asp_race"/>
</dbReference>
<dbReference type="HOGENOM" id="CLU_055360_1_0_11"/>
<reference evidence="4" key="2">
    <citation type="submission" date="2021-04" db="EMBL/GenBank/DDBJ databases">
        <authorList>
            <person name="Wen M.-L."/>
            <person name="Han X.-L."/>
            <person name="Xiong J."/>
        </authorList>
    </citation>
    <scope>NUCLEOTIDE SEQUENCE</scope>
    <source>
        <strain evidence="4">AGR0001</strain>
    </source>
</reference>
<comment type="similarity">
    <text evidence="1">Belongs to the aspartate/glutamate racemases family.</text>
</comment>
<gene>
    <name evidence="4" type="ORF">SU9_001280</name>
    <name evidence="3" type="ORF">SU9_26984</name>
</gene>
<name>J1ZQQ0_9ACTN</name>
<dbReference type="InterPro" id="IPR015942">
    <property type="entry name" value="Asp/Glu/hydantoin_racemase"/>
</dbReference>
<dbReference type="NCBIfam" id="TIGR00035">
    <property type="entry name" value="asp_race"/>
    <property type="match status" value="1"/>
</dbReference>
<dbReference type="SUPFAM" id="SSF53681">
    <property type="entry name" value="Aspartate/glutamate racemase"/>
    <property type="match status" value="2"/>
</dbReference>
<dbReference type="Pfam" id="PF01177">
    <property type="entry name" value="Asp_Glu_race"/>
    <property type="match status" value="1"/>
</dbReference>
<dbReference type="OrthoDB" id="9803739at2"/>
<dbReference type="Proteomes" id="UP000009036">
    <property type="component" value="Chromosome"/>
</dbReference>
<evidence type="ECO:0000313" key="3">
    <source>
        <dbReference type="EMBL" id="EJJ03846.1"/>
    </source>
</evidence>
<dbReference type="PATRIC" id="fig|1160718.3.peg.5466"/>
<organism evidence="3">
    <name type="scientific">Streptomyces auratus AGR0001</name>
    <dbReference type="NCBI Taxonomy" id="1160718"/>
    <lineage>
        <taxon>Bacteria</taxon>
        <taxon>Bacillati</taxon>
        <taxon>Actinomycetota</taxon>
        <taxon>Actinomycetes</taxon>
        <taxon>Kitasatosporales</taxon>
        <taxon>Streptomycetaceae</taxon>
        <taxon>Streptomyces</taxon>
    </lineage>
</organism>
<accession>J1ZQQ0</accession>
<proteinExistence type="inferred from homology"/>
<evidence type="ECO:0000256" key="2">
    <source>
        <dbReference type="ARBA" id="ARBA00023235"/>
    </source>
</evidence>
<dbReference type="PANTHER" id="PTHR21198:SF7">
    <property type="entry name" value="ASPARTATE-GLUTAMATE RACEMASE FAMILY"/>
    <property type="match status" value="1"/>
</dbReference>
<dbReference type="Gene3D" id="3.40.50.1860">
    <property type="match status" value="2"/>
</dbReference>
<dbReference type="RefSeq" id="WP_006606905.1">
    <property type="nucleotide sequence ID" value="NZ_CP072931.1"/>
</dbReference>
<reference evidence="3" key="1">
    <citation type="journal article" date="2012" name="J. Bacteriol.">
        <title>Genome Sequence of Streptomyces auratus Strain AGR0001, a Phoslactomycin-Producing Actinomycete.</title>
        <authorList>
            <person name="Han X."/>
            <person name="Li M."/>
            <person name="Ding Z."/>
            <person name="Zhao J."/>
            <person name="Ji K."/>
            <person name="Wen M."/>
            <person name="Lu T."/>
        </authorList>
    </citation>
    <scope>NUCLEOTIDE SEQUENCE [LARGE SCALE GENOMIC DNA]</scope>
    <source>
        <strain evidence="3">AGR0001</strain>
    </source>
</reference>
<dbReference type="EMBL" id="AJGV01000169">
    <property type="protein sequence ID" value="EJJ03846.1"/>
    <property type="molecule type" value="Genomic_DNA"/>
</dbReference>
<dbReference type="GO" id="GO:0047661">
    <property type="term" value="F:amino-acid racemase activity"/>
    <property type="evidence" value="ECO:0007669"/>
    <property type="project" value="InterPro"/>
</dbReference>
<dbReference type="STRING" id="1160718.SU9_26984"/>
<evidence type="ECO:0000313" key="5">
    <source>
        <dbReference type="Proteomes" id="UP000009036"/>
    </source>
</evidence>
<keyword evidence="2" id="KW-0413">Isomerase</keyword>
<dbReference type="eggNOG" id="COG1794">
    <property type="taxonomic scope" value="Bacteria"/>
</dbReference>
<evidence type="ECO:0000256" key="1">
    <source>
        <dbReference type="ARBA" id="ARBA00007847"/>
    </source>
</evidence>
<dbReference type="KEGG" id="sauh:SU9_001280"/>
<sequence>MKTIGLLGGMSWESTAEYYRLLNELTRERLGGLHSSRCVLYSVDFAEIERLQTEGRWEKAAEVLAEAARALEAAGADILLLCTNTMHKVAGQVAAAITVPLLHLADTTADAVRDSGLRRIGLLGTAFTMEQDFYRNRLESHGLQVRVPDAVGRSIVHRTIYEELCQGIVREESRQSFMAIIRDLVTAGAEGIVLGCTEIELLIKPEHSPVPVFPTTRLHAEAAVDRALAGSP</sequence>